<dbReference type="AlphaFoldDB" id="A0A0J8GBS5"/>
<evidence type="ECO:0000259" key="4">
    <source>
        <dbReference type="Pfam" id="PF03816"/>
    </source>
</evidence>
<evidence type="ECO:0000256" key="3">
    <source>
        <dbReference type="SAM" id="Phobius"/>
    </source>
</evidence>
<protein>
    <submittedName>
        <fullName evidence="5">Cell envelope-associated transcriptional attenuator</fullName>
    </submittedName>
</protein>
<dbReference type="PATRIC" id="fig|1430899.3.peg.2209"/>
<evidence type="ECO:0000313" key="6">
    <source>
        <dbReference type="Proteomes" id="UP000052258"/>
    </source>
</evidence>
<dbReference type="PANTHER" id="PTHR33392">
    <property type="entry name" value="POLYISOPRENYL-TEICHOIC ACID--PEPTIDOGLYCAN TEICHOIC ACID TRANSFERASE TAGU"/>
    <property type="match status" value="1"/>
</dbReference>
<dbReference type="Gene3D" id="3.40.630.190">
    <property type="entry name" value="LCP protein"/>
    <property type="match status" value="1"/>
</dbReference>
<comment type="caution">
    <text evidence="5">The sequence shown here is derived from an EMBL/GenBank/DDBJ whole genome shotgun (WGS) entry which is preliminary data.</text>
</comment>
<feature type="region of interest" description="Disordered" evidence="2">
    <location>
        <begin position="344"/>
        <end position="370"/>
    </location>
</feature>
<evidence type="ECO:0000256" key="1">
    <source>
        <dbReference type="ARBA" id="ARBA00006068"/>
    </source>
</evidence>
<dbReference type="Proteomes" id="UP000052258">
    <property type="component" value="Unassembled WGS sequence"/>
</dbReference>
<keyword evidence="3" id="KW-0812">Transmembrane</keyword>
<dbReference type="InterPro" id="IPR004474">
    <property type="entry name" value="LytR_CpsA_psr"/>
</dbReference>
<dbReference type="EMBL" id="AZHO01000030">
    <property type="protein sequence ID" value="KMT58334.1"/>
    <property type="molecule type" value="Genomic_DNA"/>
</dbReference>
<keyword evidence="6" id="KW-1185">Reference proteome</keyword>
<evidence type="ECO:0000256" key="2">
    <source>
        <dbReference type="SAM" id="MobiDB-lite"/>
    </source>
</evidence>
<proteinExistence type="inferred from homology"/>
<gene>
    <name evidence="5" type="ORF">X560_2160</name>
</gene>
<feature type="domain" description="Cell envelope-related transcriptional attenuator" evidence="4">
    <location>
        <begin position="75"/>
        <end position="223"/>
    </location>
</feature>
<reference evidence="5 6" key="1">
    <citation type="journal article" date="2015" name="Genome Biol. Evol.">
        <title>Comparative Genomics of Listeria Sensu Lato: Genus-Wide Differences in Evolutionary Dynamics and the Progressive Gain of Complex, Potentially Pathogenicity-Related Traits through Lateral Gene Transfer.</title>
        <authorList>
            <person name="Chiara M."/>
            <person name="Caruso M."/>
            <person name="D'Erchia A.M."/>
            <person name="Manzari C."/>
            <person name="Fraccalvieri R."/>
            <person name="Goffredo E."/>
            <person name="Latorre L."/>
            <person name="Miccolupo A."/>
            <person name="Padalino I."/>
            <person name="Santagada G."/>
            <person name="Chiocco D."/>
            <person name="Pesole G."/>
            <person name="Horner D.S."/>
            <person name="Parisi A."/>
        </authorList>
    </citation>
    <scope>NUCLEOTIDE SEQUENCE [LARGE SCALE GENOMIC DNA]</scope>
    <source>
        <strain evidence="5 6">1991</strain>
    </source>
</reference>
<sequence>MSVKKRLIIAVVLMLGLAILGGGIFLTMLYNKTNKAVQNAYHPVTSTKKEKDADILSFLIMGLDNTEARNLGSSRTDAMMVATLNNKTKKITLLSLPRDSFVKIHSNDYQGMQRIEAAYTYGGPKASVDTVSKLLNIPINHYIVFNFNSFQKVIDELGGIDVQVPKDFEGPILDTGKKVQFKKGQQHLNGEEALAFSRERKIDNDIMRGLRQQIVLDAVKDKALEINSITKYLKIAEALDGEIQMDLTMKQMKEIIQGILKTKDYNTKSLTFDWRAFSNEGRSMVELYADSVTHVSHQLRASLGLEKEAVNDKIFQTNGHYKYESDYSTATKEQEKAADTFRGENVYVGTPGNTKTGKLPNRKTETGFYD</sequence>
<accession>A0A0J8GBS5</accession>
<dbReference type="Pfam" id="PF03816">
    <property type="entry name" value="LytR_cpsA_psr"/>
    <property type="match status" value="1"/>
</dbReference>
<dbReference type="RefSeq" id="WP_059140177.1">
    <property type="nucleotide sequence ID" value="NZ_KQ130619.1"/>
</dbReference>
<dbReference type="OrthoDB" id="27330at2"/>
<organism evidence="5 6">
    <name type="scientific">Listeria fleischmannii 1991</name>
    <dbReference type="NCBI Taxonomy" id="1430899"/>
    <lineage>
        <taxon>Bacteria</taxon>
        <taxon>Bacillati</taxon>
        <taxon>Bacillota</taxon>
        <taxon>Bacilli</taxon>
        <taxon>Bacillales</taxon>
        <taxon>Listeriaceae</taxon>
        <taxon>Listeria</taxon>
    </lineage>
</organism>
<keyword evidence="3" id="KW-0472">Membrane</keyword>
<comment type="similarity">
    <text evidence="1">Belongs to the LytR/CpsA/Psr (LCP) family.</text>
</comment>
<evidence type="ECO:0000313" key="5">
    <source>
        <dbReference type="EMBL" id="KMT58334.1"/>
    </source>
</evidence>
<keyword evidence="3" id="KW-1133">Transmembrane helix</keyword>
<dbReference type="PANTHER" id="PTHR33392:SF3">
    <property type="entry name" value="POLYISOPRENYL-TEICHOIC ACID--PEPTIDOGLYCAN TEICHOIC ACID TRANSFERASE TAGT"/>
    <property type="match status" value="1"/>
</dbReference>
<dbReference type="NCBIfam" id="TIGR00350">
    <property type="entry name" value="lytR_cpsA_psr"/>
    <property type="match status" value="1"/>
</dbReference>
<dbReference type="InterPro" id="IPR050922">
    <property type="entry name" value="LytR/CpsA/Psr_CW_biosynth"/>
</dbReference>
<feature type="transmembrane region" description="Helical" evidence="3">
    <location>
        <begin position="7"/>
        <end position="30"/>
    </location>
</feature>
<name>A0A0J8GBS5_9LIST</name>